<keyword evidence="3" id="KW-1185">Reference proteome</keyword>
<feature type="transmembrane region" description="Helical" evidence="1">
    <location>
        <begin position="138"/>
        <end position="158"/>
    </location>
</feature>
<evidence type="ECO:0000313" key="2">
    <source>
        <dbReference type="EMBL" id="NRT19389.1"/>
    </source>
</evidence>
<dbReference type="RefSeq" id="WP_246275087.1">
    <property type="nucleotide sequence ID" value="NZ_JABSNP010000009.1"/>
</dbReference>
<dbReference type="Proteomes" id="UP000779507">
    <property type="component" value="Unassembled WGS sequence"/>
</dbReference>
<gene>
    <name evidence="2" type="ORF">HNP98_002218</name>
</gene>
<accession>A0ABX2FSE9</accession>
<keyword evidence="1" id="KW-0812">Transmembrane</keyword>
<dbReference type="EMBL" id="JABSNP010000009">
    <property type="protein sequence ID" value="NRT19389.1"/>
    <property type="molecule type" value="Genomic_DNA"/>
</dbReference>
<evidence type="ECO:0000256" key="1">
    <source>
        <dbReference type="SAM" id="Phobius"/>
    </source>
</evidence>
<name>A0ABX2FSE9_9BACT</name>
<feature type="transmembrane region" description="Helical" evidence="1">
    <location>
        <begin position="80"/>
        <end position="98"/>
    </location>
</feature>
<evidence type="ECO:0008006" key="4">
    <source>
        <dbReference type="Google" id="ProtNLM"/>
    </source>
</evidence>
<keyword evidence="1" id="KW-0472">Membrane</keyword>
<feature type="transmembrane region" description="Helical" evidence="1">
    <location>
        <begin position="105"/>
        <end position="126"/>
    </location>
</feature>
<evidence type="ECO:0000313" key="3">
    <source>
        <dbReference type="Proteomes" id="UP000779507"/>
    </source>
</evidence>
<dbReference type="NCBIfam" id="NF046082">
    <property type="entry name" value="assoc_w_XrtX"/>
    <property type="match status" value="1"/>
</dbReference>
<protein>
    <recommendedName>
        <fullName evidence="4">DUF998 domain-containing protein</fullName>
    </recommendedName>
</protein>
<comment type="caution">
    <text evidence="2">The sequence shown here is derived from an EMBL/GenBank/DDBJ whole genome shotgun (WGS) entry which is preliminary data.</text>
</comment>
<organism evidence="2 3">
    <name type="scientific">Hymenobacter caeli</name>
    <dbReference type="NCBI Taxonomy" id="2735894"/>
    <lineage>
        <taxon>Bacteria</taxon>
        <taxon>Pseudomonadati</taxon>
        <taxon>Bacteroidota</taxon>
        <taxon>Cytophagia</taxon>
        <taxon>Cytophagales</taxon>
        <taxon>Hymenobacteraceae</taxon>
        <taxon>Hymenobacter</taxon>
    </lineage>
</organism>
<proteinExistence type="predicted"/>
<reference evidence="2 3" key="1">
    <citation type="submission" date="2020-05" db="EMBL/GenBank/DDBJ databases">
        <title>Genomic Encyclopedia of Type Strains, Phase IV (KMG-V): Genome sequencing to study the core and pangenomes of soil and plant-associated prokaryotes.</title>
        <authorList>
            <person name="Whitman W."/>
        </authorList>
    </citation>
    <scope>NUCLEOTIDE SEQUENCE [LARGE SCALE GENOMIC DNA]</scope>
    <source>
        <strain evidence="2 3">9A</strain>
    </source>
</reference>
<sequence>MSPGTSRKAVAPAPQRARWPRWLALLGLAGLLFLMGECDEAIYAGLARGWHGALAVVGRADWAAAGSTPGLSQHGWPVAMSYRLLYFGLNVLTLHVLLRGRGTRAITAGYGAALVLCLALVLGGYAAHLPWLASQGHLLLGIVCSPLALMLIYGSAALGQ</sequence>
<keyword evidence="1" id="KW-1133">Transmembrane helix</keyword>